<comment type="caution">
    <text evidence="6">The sequence shown here is derived from an EMBL/GenBank/DDBJ whole genome shotgun (WGS) entry which is preliminary data.</text>
</comment>
<dbReference type="AlphaFoldDB" id="A0A9P6MDV9"/>
<reference evidence="6" key="1">
    <citation type="journal article" date="2020" name="Fungal Divers.">
        <title>Resolving the Mortierellaceae phylogeny through synthesis of multi-gene phylogenetics and phylogenomics.</title>
        <authorList>
            <person name="Vandepol N."/>
            <person name="Liber J."/>
            <person name="Desiro A."/>
            <person name="Na H."/>
            <person name="Kennedy M."/>
            <person name="Barry K."/>
            <person name="Grigoriev I.V."/>
            <person name="Miller A.N."/>
            <person name="O'Donnell K."/>
            <person name="Stajich J.E."/>
            <person name="Bonito G."/>
        </authorList>
    </citation>
    <scope>NUCLEOTIDE SEQUENCE</scope>
    <source>
        <strain evidence="6">MES-2147</strain>
    </source>
</reference>
<dbReference type="GO" id="GO:0003824">
    <property type="term" value="F:catalytic activity"/>
    <property type="evidence" value="ECO:0007669"/>
    <property type="project" value="InterPro"/>
</dbReference>
<dbReference type="GO" id="GO:0031177">
    <property type="term" value="F:phosphopantetheine binding"/>
    <property type="evidence" value="ECO:0007669"/>
    <property type="project" value="TreeGrafter"/>
</dbReference>
<name>A0A9P6MDV9_9FUNG</name>
<dbReference type="PRINTS" id="PR00154">
    <property type="entry name" value="AMPBINDING"/>
</dbReference>
<keyword evidence="2" id="KW-0597">Phosphoprotein</keyword>
<evidence type="ECO:0000256" key="1">
    <source>
        <dbReference type="ARBA" id="ARBA00022450"/>
    </source>
</evidence>
<dbReference type="InterPro" id="IPR020459">
    <property type="entry name" value="AMP-binding"/>
</dbReference>
<dbReference type="FunFam" id="3.40.50.12780:FF:000012">
    <property type="entry name" value="Non-ribosomal peptide synthetase"/>
    <property type="match status" value="1"/>
</dbReference>
<dbReference type="InterPro" id="IPR001242">
    <property type="entry name" value="Condensation_dom"/>
</dbReference>
<evidence type="ECO:0008006" key="8">
    <source>
        <dbReference type="Google" id="ProtNLM"/>
    </source>
</evidence>
<feature type="non-terminal residue" evidence="6">
    <location>
        <position position="1"/>
    </location>
</feature>
<dbReference type="Gene3D" id="3.30.300.30">
    <property type="match status" value="1"/>
</dbReference>
<dbReference type="InterPro" id="IPR010071">
    <property type="entry name" value="AA_adenyl_dom"/>
</dbReference>
<dbReference type="PROSITE" id="PS00455">
    <property type="entry name" value="AMP_BINDING"/>
    <property type="match status" value="1"/>
</dbReference>
<evidence type="ECO:0000313" key="6">
    <source>
        <dbReference type="EMBL" id="KAF9993835.1"/>
    </source>
</evidence>
<dbReference type="PANTHER" id="PTHR45527">
    <property type="entry name" value="NONRIBOSOMAL PEPTIDE SYNTHETASE"/>
    <property type="match status" value="1"/>
</dbReference>
<dbReference type="OrthoDB" id="329835at2759"/>
<dbReference type="InterPro" id="IPR000873">
    <property type="entry name" value="AMP-dep_synth/lig_dom"/>
</dbReference>
<evidence type="ECO:0000256" key="3">
    <source>
        <dbReference type="ARBA" id="ARBA00029454"/>
    </source>
</evidence>
<dbReference type="InterPro" id="IPR045851">
    <property type="entry name" value="AMP-bd_C_sf"/>
</dbReference>
<dbReference type="FunFam" id="3.40.50.980:FF:000001">
    <property type="entry name" value="Non-ribosomal peptide synthetase"/>
    <property type="match status" value="1"/>
</dbReference>
<evidence type="ECO:0000259" key="4">
    <source>
        <dbReference type="Pfam" id="PF00501"/>
    </source>
</evidence>
<evidence type="ECO:0000313" key="7">
    <source>
        <dbReference type="Proteomes" id="UP000749646"/>
    </source>
</evidence>
<evidence type="ECO:0000259" key="5">
    <source>
        <dbReference type="Pfam" id="PF00668"/>
    </source>
</evidence>
<dbReference type="Gene3D" id="3.40.50.980">
    <property type="match status" value="2"/>
</dbReference>
<proteinExistence type="inferred from homology"/>
<dbReference type="EMBL" id="JAAAHW010001728">
    <property type="protein sequence ID" value="KAF9993835.1"/>
    <property type="molecule type" value="Genomic_DNA"/>
</dbReference>
<dbReference type="CDD" id="cd05930">
    <property type="entry name" value="A_NRPS"/>
    <property type="match status" value="1"/>
</dbReference>
<dbReference type="Gene3D" id="2.30.38.10">
    <property type="entry name" value="Luciferase, Domain 3"/>
    <property type="match status" value="1"/>
</dbReference>
<dbReference type="FunFam" id="2.30.38.10:FF:000001">
    <property type="entry name" value="Non-ribosomal peptide synthetase PvdI"/>
    <property type="match status" value="1"/>
</dbReference>
<gene>
    <name evidence="6" type="ORF">BGZ65_010587</name>
</gene>
<dbReference type="Pfam" id="PF00668">
    <property type="entry name" value="Condensation"/>
    <property type="match status" value="1"/>
</dbReference>
<sequence length="540" mass="59545">MFLWQNNEASEWQLPAIESIGVDPGYNISKFDLTLQLYESDDEVAGSLEYSTIIFDRQTMGRHIGYLCTMLEVMTVDQERTISSVDLLGPAERELLLQTWNSTQQDYPSHQCIHHLFEQQVERTPQATALVFMDQSLSYSELNERANRLAHHLIELGVRPDMCVAICAERSFAMIVGVLAILKAGGAYVPLDPSYASERLRDILTDASPSIVVADESGRTTLGEAALSSMTVVDPNALLDAAHESQSTALGDLISNPQVSGLTSRHLAYVIYTSGSTGRPKGVMIEHRGVAIFAQPHAEFCGIDQNSRVLQFASLNFDASVRDIMLPLSCGASLYLVTNSIRQDRDNLWEYMNQRSITHAPFTPSALQDGKNLPALNTPLTLLLGGEPLSPLLVLNLIKQGYAVVNDYGPTETTVNVTTWRCPLDFQGGIVPIGRRVIHSRIYLLDKHGQPVPLGAIGELYVGGVAVARGYLNTPDLTAERFLQDPFTGDAEARMYKTGDLARYLPDGNIVYLGRNDDQVKIRGFRIEPGEIEARLAEHP</sequence>
<dbReference type="SUPFAM" id="SSF52777">
    <property type="entry name" value="CoA-dependent acyltransferases"/>
    <property type="match status" value="1"/>
</dbReference>
<feature type="domain" description="Condensation" evidence="5">
    <location>
        <begin position="3"/>
        <end position="97"/>
    </location>
</feature>
<accession>A0A9P6MDV9</accession>
<dbReference type="Pfam" id="PF00501">
    <property type="entry name" value="AMP-binding"/>
    <property type="match status" value="1"/>
</dbReference>
<dbReference type="Gene3D" id="3.30.559.30">
    <property type="entry name" value="Nonribosomal peptide synthetase, condensation domain"/>
    <property type="match status" value="1"/>
</dbReference>
<dbReference type="GO" id="GO:0043041">
    <property type="term" value="P:amino acid activation for nonribosomal peptide biosynthetic process"/>
    <property type="evidence" value="ECO:0007669"/>
    <property type="project" value="TreeGrafter"/>
</dbReference>
<organism evidence="6 7">
    <name type="scientific">Modicella reniformis</name>
    <dbReference type="NCBI Taxonomy" id="1440133"/>
    <lineage>
        <taxon>Eukaryota</taxon>
        <taxon>Fungi</taxon>
        <taxon>Fungi incertae sedis</taxon>
        <taxon>Mucoromycota</taxon>
        <taxon>Mortierellomycotina</taxon>
        <taxon>Mortierellomycetes</taxon>
        <taxon>Mortierellales</taxon>
        <taxon>Mortierellaceae</taxon>
        <taxon>Modicella</taxon>
    </lineage>
</organism>
<dbReference type="InterPro" id="IPR020845">
    <property type="entry name" value="AMP-binding_CS"/>
</dbReference>
<dbReference type="NCBIfam" id="TIGR01733">
    <property type="entry name" value="AA-adenyl-dom"/>
    <property type="match status" value="1"/>
</dbReference>
<dbReference type="GO" id="GO:0044550">
    <property type="term" value="P:secondary metabolite biosynthetic process"/>
    <property type="evidence" value="ECO:0007669"/>
    <property type="project" value="TreeGrafter"/>
</dbReference>
<feature type="domain" description="AMP-dependent synthetase/ligase" evidence="4">
    <location>
        <begin position="117"/>
        <end position="472"/>
    </location>
</feature>
<comment type="similarity">
    <text evidence="3">Belongs to the NRP synthetase family.</text>
</comment>
<dbReference type="GO" id="GO:0005737">
    <property type="term" value="C:cytoplasm"/>
    <property type="evidence" value="ECO:0007669"/>
    <property type="project" value="TreeGrafter"/>
</dbReference>
<keyword evidence="1" id="KW-0596">Phosphopantetheine</keyword>
<keyword evidence="7" id="KW-1185">Reference proteome</keyword>
<dbReference type="Proteomes" id="UP000749646">
    <property type="component" value="Unassembled WGS sequence"/>
</dbReference>
<protein>
    <recommendedName>
        <fullName evidence="8">Amino acid adenylation domain-containing protein</fullName>
    </recommendedName>
</protein>
<evidence type="ECO:0000256" key="2">
    <source>
        <dbReference type="ARBA" id="ARBA00022553"/>
    </source>
</evidence>
<dbReference type="SUPFAM" id="SSF56801">
    <property type="entry name" value="Acetyl-CoA synthetase-like"/>
    <property type="match status" value="1"/>
</dbReference>
<dbReference type="PANTHER" id="PTHR45527:SF1">
    <property type="entry name" value="FATTY ACID SYNTHASE"/>
    <property type="match status" value="1"/>
</dbReference>